<feature type="transmembrane region" description="Helical" evidence="1">
    <location>
        <begin position="50"/>
        <end position="74"/>
    </location>
</feature>
<comment type="caution">
    <text evidence="2">The sequence shown here is derived from an EMBL/GenBank/DDBJ whole genome shotgun (WGS) entry which is preliminary data.</text>
</comment>
<dbReference type="Pfam" id="PF07187">
    <property type="entry name" value="DUF1405"/>
    <property type="match status" value="1"/>
</dbReference>
<dbReference type="RefSeq" id="WP_126140518.1">
    <property type="nucleotide sequence ID" value="NZ_RXHU01000018.1"/>
</dbReference>
<dbReference type="OrthoDB" id="152213at2"/>
<evidence type="ECO:0000256" key="1">
    <source>
        <dbReference type="SAM" id="Phobius"/>
    </source>
</evidence>
<feature type="transmembrane region" description="Helical" evidence="1">
    <location>
        <begin position="187"/>
        <end position="209"/>
    </location>
</feature>
<feature type="transmembrane region" description="Helical" evidence="1">
    <location>
        <begin position="151"/>
        <end position="167"/>
    </location>
</feature>
<dbReference type="EMBL" id="RXHU01000018">
    <property type="protein sequence ID" value="RTE10436.1"/>
    <property type="molecule type" value="Genomic_DNA"/>
</dbReference>
<keyword evidence="3" id="KW-1185">Reference proteome</keyword>
<dbReference type="PANTHER" id="PTHR40042">
    <property type="entry name" value="HYPOTHETICAL MEMBRANE SPANNING PROTEIN"/>
    <property type="match status" value="1"/>
</dbReference>
<dbReference type="InterPro" id="IPR009845">
    <property type="entry name" value="DUF1405"/>
</dbReference>
<protein>
    <submittedName>
        <fullName evidence="2">DUF1405 domain-containing protein</fullName>
    </submittedName>
</protein>
<feature type="transmembrane region" description="Helical" evidence="1">
    <location>
        <begin position="18"/>
        <end position="38"/>
    </location>
</feature>
<accession>A0A430JHH2</accession>
<feature type="transmembrane region" description="Helical" evidence="1">
    <location>
        <begin position="95"/>
        <end position="114"/>
    </location>
</feature>
<organism evidence="2 3">
    <name type="scientific">Paenibacillus whitsoniae</name>
    <dbReference type="NCBI Taxonomy" id="2496558"/>
    <lineage>
        <taxon>Bacteria</taxon>
        <taxon>Bacillati</taxon>
        <taxon>Bacillota</taxon>
        <taxon>Bacilli</taxon>
        <taxon>Bacillales</taxon>
        <taxon>Paenibacillaceae</taxon>
        <taxon>Paenibacillus</taxon>
    </lineage>
</organism>
<name>A0A430JHH2_9BACL</name>
<evidence type="ECO:0000313" key="3">
    <source>
        <dbReference type="Proteomes" id="UP000276128"/>
    </source>
</evidence>
<reference evidence="2 3" key="1">
    <citation type="submission" date="2018-12" db="EMBL/GenBank/DDBJ databases">
        <title>Bacillus ochoae sp. nov., Paenibacillus whitsoniae sp. nov., Paenibacillus spiritus sp. nov. Isolated from the Mars Exploration Rover during spacecraft assembly.</title>
        <authorList>
            <person name="Seuylemezian A."/>
            <person name="Vaishampayan P."/>
        </authorList>
    </citation>
    <scope>NUCLEOTIDE SEQUENCE [LARGE SCALE GENOMIC DNA]</scope>
    <source>
        <strain evidence="2 3">MER 54</strain>
    </source>
</reference>
<feature type="transmembrane region" description="Helical" evidence="1">
    <location>
        <begin position="126"/>
        <end position="144"/>
    </location>
</feature>
<dbReference type="Proteomes" id="UP000276128">
    <property type="component" value="Unassembled WGS sequence"/>
</dbReference>
<proteinExistence type="predicted"/>
<keyword evidence="1" id="KW-0472">Membrane</keyword>
<evidence type="ECO:0000313" key="2">
    <source>
        <dbReference type="EMBL" id="RTE10436.1"/>
    </source>
</evidence>
<gene>
    <name evidence="2" type="ORF">EJQ19_07150</name>
</gene>
<keyword evidence="1" id="KW-0812">Transmembrane</keyword>
<dbReference type="AlphaFoldDB" id="A0A430JHH2"/>
<keyword evidence="1" id="KW-1133">Transmembrane helix</keyword>
<dbReference type="PANTHER" id="PTHR40042:SF1">
    <property type="entry name" value="DUF1405 DOMAIN-CONTAINING PROTEIN"/>
    <property type="match status" value="1"/>
</dbReference>
<sequence>MSLSVLWSKQFLLSKKMLWLLFICNGLGTIYGYEWYWGQMVDTIADDPIWYVYFVPDSPTASLFFTIAVGYLLLDAYSKRPESKIARAVRAFVEAFALITSFKYGIWAVTMIWWGALQGVPVEWDGWMLTMSHLAMAVEALLFVRWFSFRLPAIVLVAIWTFSNDFMDYERGVFPRLPQELHPYLGTIQFFTVCLSIIGIWIAATCVFLRRKKEVERVKVTS</sequence>